<dbReference type="GeneID" id="40150610"/>
<proteinExistence type="inferred from homology"/>
<dbReference type="InterPro" id="IPR014729">
    <property type="entry name" value="Rossmann-like_a/b/a_fold"/>
</dbReference>
<dbReference type="CDD" id="cd00293">
    <property type="entry name" value="USP-like"/>
    <property type="match status" value="2"/>
</dbReference>
<comment type="similarity">
    <text evidence="1">Belongs to the universal stress protein A family.</text>
</comment>
<evidence type="ECO:0000256" key="1">
    <source>
        <dbReference type="ARBA" id="ARBA00008791"/>
    </source>
</evidence>
<feature type="domain" description="UspA" evidence="2">
    <location>
        <begin position="19"/>
        <end position="153"/>
    </location>
</feature>
<reference evidence="3 4" key="1">
    <citation type="submission" date="2019-04" db="EMBL/GenBank/DDBJ databases">
        <title>Methylomes of two halophilic Archaea, Haloarcula marismortui and Haloferax mediterranei.</title>
        <authorList>
            <person name="DasSarma S."/>
            <person name="DasSarma P."/>
            <person name="DasSarma S."/>
            <person name="Fomenkov A."/>
            <person name="Vincze T."/>
            <person name="Anton B.P."/>
            <person name="Roberts R.J."/>
        </authorList>
    </citation>
    <scope>NUCLEOTIDE SEQUENCE [LARGE SCALE GENOMIC DNA]</scope>
    <source>
        <strain evidence="3 4">ATCC 43049</strain>
        <plasmid evidence="4">phma155</plasmid>
    </source>
</reference>
<dbReference type="PANTHER" id="PTHR46268:SF6">
    <property type="entry name" value="UNIVERSAL STRESS PROTEIN UP12"/>
    <property type="match status" value="1"/>
</dbReference>
<organism evidence="3 4">
    <name type="scientific">Haloarcula marismortui (strain ATCC 43049 / DSM 3752 / JCM 8966 / VKM B-1809)</name>
    <name type="common">Halobacterium marismortui</name>
    <dbReference type="NCBI Taxonomy" id="272569"/>
    <lineage>
        <taxon>Archaea</taxon>
        <taxon>Methanobacteriati</taxon>
        <taxon>Methanobacteriota</taxon>
        <taxon>Stenosarchaea group</taxon>
        <taxon>Halobacteria</taxon>
        <taxon>Halobacteriales</taxon>
        <taxon>Haloarculaceae</taxon>
        <taxon>Haloarcula</taxon>
    </lineage>
</organism>
<dbReference type="AlphaFoldDB" id="A0A4P8JRL5"/>
<dbReference type="Gene3D" id="3.40.50.620">
    <property type="entry name" value="HUPs"/>
    <property type="match status" value="2"/>
</dbReference>
<dbReference type="EMBL" id="CP039134">
    <property type="protein sequence ID" value="QCP89468.1"/>
    <property type="molecule type" value="Genomic_DNA"/>
</dbReference>
<dbReference type="Pfam" id="PF00582">
    <property type="entry name" value="Usp"/>
    <property type="match status" value="2"/>
</dbReference>
<sequence length="333" mass="37599">MYELPSHLEVREGADINLYNQILIPLYGADIRDSVVQYGLSLAETYDAALHVLYIQDEERTEVESDQVTKQEEWDAAAVIEPVVDQAHSLGLNVIPAVDSGHSPGVIREYAEENDIDLLVHQKPTQTRLARILRRDVSSHIIQNISLPVLTIPDMDPSDPVGELSTSQFTDILVPTDGYDEASVAFKHGLQIAKRYDATLHGLFIISEQSYSSRPGFTWEEVTDSWEQRGTRLLEDITEKAATLDVPVRTTLRFGQPQQEILKYTEVTDIDLVTMGTRGLTGIRRLLQGSVAAQVIEEADYPVLTINRRTAELKKHPYTFLRKTNQNRKSRLY</sequence>
<evidence type="ECO:0000313" key="4">
    <source>
        <dbReference type="Proteomes" id="UP000298722"/>
    </source>
</evidence>
<dbReference type="InterPro" id="IPR006016">
    <property type="entry name" value="UspA"/>
</dbReference>
<protein>
    <submittedName>
        <fullName evidence="3">Universal stress protein</fullName>
    </submittedName>
</protein>
<dbReference type="PANTHER" id="PTHR46268">
    <property type="entry name" value="STRESS RESPONSE PROTEIN NHAX"/>
    <property type="match status" value="1"/>
</dbReference>
<dbReference type="Proteomes" id="UP000298722">
    <property type="component" value="Plasmid pHMA155"/>
</dbReference>
<dbReference type="RefSeq" id="WP_137440591.1">
    <property type="nucleotide sequence ID" value="NZ_CP039134.1"/>
</dbReference>
<keyword evidence="3" id="KW-0614">Plasmid</keyword>
<dbReference type="InterPro" id="IPR006015">
    <property type="entry name" value="Universal_stress_UspA"/>
</dbReference>
<name>A0A4P8JRL5_HALMA</name>
<accession>A0A4P8JRL5</accession>
<feature type="domain" description="UspA" evidence="2">
    <location>
        <begin position="170"/>
        <end position="306"/>
    </location>
</feature>
<gene>
    <name evidence="3" type="ORF">E6P14_00605</name>
</gene>
<dbReference type="PRINTS" id="PR01438">
    <property type="entry name" value="UNVRSLSTRESS"/>
</dbReference>
<dbReference type="SUPFAM" id="SSF52402">
    <property type="entry name" value="Adenine nucleotide alpha hydrolases-like"/>
    <property type="match status" value="2"/>
</dbReference>
<geneLocation type="plasmid" evidence="4">
    <name>phma155</name>
</geneLocation>
<evidence type="ECO:0000259" key="2">
    <source>
        <dbReference type="Pfam" id="PF00582"/>
    </source>
</evidence>
<evidence type="ECO:0000313" key="3">
    <source>
        <dbReference type="EMBL" id="QCP89468.1"/>
    </source>
</evidence>